<sequence>MSAQAVRELKVQGAFEFTPTVFPDHRGVFVDSYQRAALTAAAGHPFPLAQASHSRSRRGVVRGVHFTAAPPGMAKYVHCTRGRALDLVVDLRVGSPTFGQWDTVDLDEEHCRSTYLPVGVGHAFVALEDGTTMVYLMSGDYVPGDEYAVSPLDPDLALPLDLGGEPVLSQRDRDAPTLEQALRLGILPDYRTSLALEERLGRR</sequence>
<evidence type="ECO:0000256" key="1">
    <source>
        <dbReference type="ARBA" id="ARBA00010154"/>
    </source>
</evidence>
<accession>A0ABW7HYA9</accession>
<comment type="caution">
    <text evidence="3">The sequence shown here is derived from an EMBL/GenBank/DDBJ whole genome shotgun (WGS) entry which is preliminary data.</text>
</comment>
<dbReference type="PANTHER" id="PTHR21047:SF2">
    <property type="entry name" value="THYMIDINE DIPHOSPHO-4-KETO-RHAMNOSE 3,5-EPIMERASE"/>
    <property type="match status" value="1"/>
</dbReference>
<reference evidence="3 4" key="1">
    <citation type="submission" date="2024-10" db="EMBL/GenBank/DDBJ databases">
        <authorList>
            <person name="Cho J.-C."/>
        </authorList>
    </citation>
    <scope>NUCLEOTIDE SEQUENCE [LARGE SCALE GENOMIC DNA]</scope>
    <source>
        <strain evidence="3 4">KCTC29696</strain>
    </source>
</reference>
<comment type="similarity">
    <text evidence="1">Belongs to the dTDP-4-dehydrorhamnose 3,5-epimerase family.</text>
</comment>
<dbReference type="PANTHER" id="PTHR21047">
    <property type="entry name" value="DTDP-6-DEOXY-D-GLUCOSE-3,5 EPIMERASE"/>
    <property type="match status" value="1"/>
</dbReference>
<dbReference type="InterPro" id="IPR011051">
    <property type="entry name" value="RmlC_Cupin_sf"/>
</dbReference>
<dbReference type="Gene3D" id="2.60.120.10">
    <property type="entry name" value="Jelly Rolls"/>
    <property type="match status" value="1"/>
</dbReference>
<dbReference type="EMBL" id="JBIHMK010000100">
    <property type="protein sequence ID" value="MFH0250832.1"/>
    <property type="molecule type" value="Genomic_DNA"/>
</dbReference>
<dbReference type="Proteomes" id="UP001607069">
    <property type="component" value="Unassembled WGS sequence"/>
</dbReference>
<dbReference type="CDD" id="cd00438">
    <property type="entry name" value="cupin_RmlC"/>
    <property type="match status" value="1"/>
</dbReference>
<dbReference type="RefSeq" id="WP_279949794.1">
    <property type="nucleotide sequence ID" value="NZ_BAABEN010000008.1"/>
</dbReference>
<dbReference type="Pfam" id="PF00908">
    <property type="entry name" value="dTDP_sugar_isom"/>
    <property type="match status" value="1"/>
</dbReference>
<evidence type="ECO:0000256" key="2">
    <source>
        <dbReference type="ARBA" id="ARBA00023235"/>
    </source>
</evidence>
<keyword evidence="2" id="KW-0413">Isomerase</keyword>
<dbReference type="InterPro" id="IPR000888">
    <property type="entry name" value="RmlC-like"/>
</dbReference>
<evidence type="ECO:0000313" key="4">
    <source>
        <dbReference type="Proteomes" id="UP001607069"/>
    </source>
</evidence>
<dbReference type="InterPro" id="IPR014710">
    <property type="entry name" value="RmlC-like_jellyroll"/>
</dbReference>
<organism evidence="3 4">
    <name type="scientific">Streptomyces chitinivorans</name>
    <dbReference type="NCBI Taxonomy" id="1257027"/>
    <lineage>
        <taxon>Bacteria</taxon>
        <taxon>Bacillati</taxon>
        <taxon>Actinomycetota</taxon>
        <taxon>Actinomycetes</taxon>
        <taxon>Kitasatosporales</taxon>
        <taxon>Streptomycetaceae</taxon>
        <taxon>Streptomyces</taxon>
    </lineage>
</organism>
<dbReference type="SUPFAM" id="SSF51182">
    <property type="entry name" value="RmlC-like cupins"/>
    <property type="match status" value="1"/>
</dbReference>
<name>A0ABW7HYA9_9ACTN</name>
<gene>
    <name evidence="3" type="ORF">ACG5V6_21785</name>
</gene>
<proteinExistence type="inferred from homology"/>
<keyword evidence="4" id="KW-1185">Reference proteome</keyword>
<protein>
    <submittedName>
        <fullName evidence="3">dTDP-4-dehydrorhamnose 3,5-epimerase family protein</fullName>
    </submittedName>
</protein>
<evidence type="ECO:0000313" key="3">
    <source>
        <dbReference type="EMBL" id="MFH0250832.1"/>
    </source>
</evidence>